<keyword evidence="2" id="KW-0808">Transferase</keyword>
<proteinExistence type="predicted"/>
<dbReference type="OrthoDB" id="8756565at2"/>
<dbReference type="InterPro" id="IPR050194">
    <property type="entry name" value="Glycosyltransferase_grp1"/>
</dbReference>
<dbReference type="CDD" id="cd03794">
    <property type="entry name" value="GT4_WbuB-like"/>
    <property type="match status" value="1"/>
</dbReference>
<sequence length="402" mass="44547">MKVLHVLYNYFPDHTGSTIRSEGVLSGQKAIGIEVVAITSPFQSGFSDAEYETVEGVKVYRAKNVICNELDISEKPKSLWSRVKKLRLLLSFARYIREVAEKEQVDVIHAHSMFFCAFAAKYASKTLGIPMVYEFRSLWEERSKNQGIVSKYLSKLLKFSETLAMRAADHVVTINQGLKSNIVKRGIRDQHVTVVSNAVSSSLLSVAQNTTSSTSFCRFGYVGNFSDIEGLDLLLEAFSLSFPVDGFPDVSLSFWGRGPDLEYLSALAESKNDPRIKFCGPFSRDSVTLVYESLDCIVIPRISLPITELVTPLKPLEAMAFGRLVIGSDVGGIVEVVGGSENALLFPAGDTVALSSQLSFAHENIEPCLRTLKCGRDFVFENRNWSEVSRAYSKVYQDLLVG</sequence>
<keyword evidence="2" id="KW-0328">Glycosyltransferase</keyword>
<protein>
    <submittedName>
        <fullName evidence="2">Alpha-maltose-1-phosphate synthase</fullName>
        <ecNumber evidence="2">2.4.1.342</ecNumber>
    </submittedName>
</protein>
<gene>
    <name evidence="2" type="primary">glgM</name>
    <name evidence="2" type="ORF">OPDIPICF_03112</name>
</gene>
<feature type="domain" description="Glycosyltransferase subfamily 4-like N-terminal" evidence="1">
    <location>
        <begin position="57"/>
        <end position="200"/>
    </location>
</feature>
<dbReference type="Proteomes" id="UP000441399">
    <property type="component" value="Unassembled WGS sequence"/>
</dbReference>
<dbReference type="PANTHER" id="PTHR45947:SF3">
    <property type="entry name" value="SULFOQUINOVOSYL TRANSFERASE SQD2"/>
    <property type="match status" value="1"/>
</dbReference>
<name>A0A5S9QZM0_9GAMM</name>
<dbReference type="AlphaFoldDB" id="A0A5S9QZM0"/>
<keyword evidence="3" id="KW-1185">Reference proteome</keyword>
<dbReference type="EMBL" id="CACSIO010000060">
    <property type="protein sequence ID" value="CAA0124444.1"/>
    <property type="molecule type" value="Genomic_DNA"/>
</dbReference>
<dbReference type="PANTHER" id="PTHR45947">
    <property type="entry name" value="SULFOQUINOVOSYL TRANSFERASE SQD2"/>
    <property type="match status" value="1"/>
</dbReference>
<evidence type="ECO:0000313" key="3">
    <source>
        <dbReference type="Proteomes" id="UP000441399"/>
    </source>
</evidence>
<evidence type="ECO:0000259" key="1">
    <source>
        <dbReference type="Pfam" id="PF13439"/>
    </source>
</evidence>
<dbReference type="Gene3D" id="3.40.50.2000">
    <property type="entry name" value="Glycogen Phosphorylase B"/>
    <property type="match status" value="2"/>
</dbReference>
<dbReference type="GO" id="GO:0016758">
    <property type="term" value="F:hexosyltransferase activity"/>
    <property type="evidence" value="ECO:0007669"/>
    <property type="project" value="TreeGrafter"/>
</dbReference>
<reference evidence="2 3" key="1">
    <citation type="submission" date="2019-11" db="EMBL/GenBank/DDBJ databases">
        <authorList>
            <person name="Holert J."/>
        </authorList>
    </citation>
    <scope>NUCLEOTIDE SEQUENCE [LARGE SCALE GENOMIC DNA]</scope>
    <source>
        <strain evidence="2">SB11_3</strain>
    </source>
</reference>
<evidence type="ECO:0000313" key="2">
    <source>
        <dbReference type="EMBL" id="CAA0124444.1"/>
    </source>
</evidence>
<dbReference type="EC" id="2.4.1.342" evidence="2"/>
<dbReference type="SUPFAM" id="SSF53756">
    <property type="entry name" value="UDP-Glycosyltransferase/glycogen phosphorylase"/>
    <property type="match status" value="1"/>
</dbReference>
<dbReference type="Pfam" id="PF13439">
    <property type="entry name" value="Glyco_transf_4"/>
    <property type="match status" value="1"/>
</dbReference>
<accession>A0A5S9QZM0</accession>
<dbReference type="InterPro" id="IPR028098">
    <property type="entry name" value="Glyco_trans_4-like_N"/>
</dbReference>
<dbReference type="Pfam" id="PF13692">
    <property type="entry name" value="Glyco_trans_1_4"/>
    <property type="match status" value="1"/>
</dbReference>
<organism evidence="2 3">
    <name type="scientific">BD1-7 clade bacterium</name>
    <dbReference type="NCBI Taxonomy" id="2029982"/>
    <lineage>
        <taxon>Bacteria</taxon>
        <taxon>Pseudomonadati</taxon>
        <taxon>Pseudomonadota</taxon>
        <taxon>Gammaproteobacteria</taxon>
        <taxon>Cellvibrionales</taxon>
        <taxon>Spongiibacteraceae</taxon>
        <taxon>BD1-7 clade</taxon>
    </lineage>
</organism>